<dbReference type="SUPFAM" id="SSF46689">
    <property type="entry name" value="Homeodomain-like"/>
    <property type="match status" value="1"/>
</dbReference>
<evidence type="ECO:0000313" key="8">
    <source>
        <dbReference type="EMBL" id="MDG0814002.1"/>
    </source>
</evidence>
<evidence type="ECO:0000259" key="6">
    <source>
        <dbReference type="PROSITE" id="PS01124"/>
    </source>
</evidence>
<evidence type="ECO:0000313" key="9">
    <source>
        <dbReference type="Proteomes" id="UP001153404"/>
    </source>
</evidence>
<dbReference type="GO" id="GO:0000160">
    <property type="term" value="P:phosphorelay signal transduction system"/>
    <property type="evidence" value="ECO:0007669"/>
    <property type="project" value="InterPro"/>
</dbReference>
<dbReference type="InterPro" id="IPR011006">
    <property type="entry name" value="CheY-like_superfamily"/>
</dbReference>
<reference evidence="8" key="1">
    <citation type="submission" date="2022-10" db="EMBL/GenBank/DDBJ databases">
        <title>Comparative genomic analysis of Cohnella hashimotonis sp. nov., isolated from the International Space Station.</title>
        <authorList>
            <person name="Simpson A."/>
            <person name="Venkateswaran K."/>
        </authorList>
    </citation>
    <scope>NUCLEOTIDE SEQUENCE</scope>
    <source>
        <strain evidence="8">DSM 28161</strain>
    </source>
</reference>
<evidence type="ECO:0000256" key="4">
    <source>
        <dbReference type="ARBA" id="ARBA00023163"/>
    </source>
</evidence>
<dbReference type="Gene3D" id="1.10.10.60">
    <property type="entry name" value="Homeodomain-like"/>
    <property type="match status" value="1"/>
</dbReference>
<protein>
    <submittedName>
        <fullName evidence="8">Response regulator</fullName>
    </submittedName>
</protein>
<dbReference type="PANTHER" id="PTHR43214:SF43">
    <property type="entry name" value="TWO-COMPONENT RESPONSE REGULATOR"/>
    <property type="match status" value="1"/>
</dbReference>
<dbReference type="Pfam" id="PF17853">
    <property type="entry name" value="GGDEF_2"/>
    <property type="match status" value="1"/>
</dbReference>
<organism evidence="8 9">
    <name type="scientific">Cohnella rhizosphaerae</name>
    <dbReference type="NCBI Taxonomy" id="1457232"/>
    <lineage>
        <taxon>Bacteria</taxon>
        <taxon>Bacillati</taxon>
        <taxon>Bacillota</taxon>
        <taxon>Bacilli</taxon>
        <taxon>Bacillales</taxon>
        <taxon>Paenibacillaceae</taxon>
        <taxon>Cohnella</taxon>
    </lineage>
</organism>
<keyword evidence="4" id="KW-0804">Transcription</keyword>
<evidence type="ECO:0000256" key="3">
    <source>
        <dbReference type="ARBA" id="ARBA00023125"/>
    </source>
</evidence>
<dbReference type="SUPFAM" id="SSF52172">
    <property type="entry name" value="CheY-like"/>
    <property type="match status" value="1"/>
</dbReference>
<dbReference type="CDD" id="cd17536">
    <property type="entry name" value="REC_YesN-like"/>
    <property type="match status" value="1"/>
</dbReference>
<dbReference type="InterPro" id="IPR009057">
    <property type="entry name" value="Homeodomain-like_sf"/>
</dbReference>
<dbReference type="InterPro" id="IPR001789">
    <property type="entry name" value="Sig_transdc_resp-reg_receiver"/>
</dbReference>
<evidence type="ECO:0000259" key="7">
    <source>
        <dbReference type="PROSITE" id="PS50110"/>
    </source>
</evidence>
<dbReference type="EMBL" id="JAPDIA010000009">
    <property type="protein sequence ID" value="MDG0814002.1"/>
    <property type="molecule type" value="Genomic_DNA"/>
</dbReference>
<keyword evidence="9" id="KW-1185">Reference proteome</keyword>
<dbReference type="GO" id="GO:0003700">
    <property type="term" value="F:DNA-binding transcription factor activity"/>
    <property type="evidence" value="ECO:0007669"/>
    <property type="project" value="InterPro"/>
</dbReference>
<dbReference type="SMART" id="SM00448">
    <property type="entry name" value="REC"/>
    <property type="match status" value="1"/>
</dbReference>
<evidence type="ECO:0000256" key="1">
    <source>
        <dbReference type="ARBA" id="ARBA00022553"/>
    </source>
</evidence>
<keyword evidence="3" id="KW-0238">DNA-binding</keyword>
<dbReference type="PROSITE" id="PS01124">
    <property type="entry name" value="HTH_ARAC_FAMILY_2"/>
    <property type="match status" value="1"/>
</dbReference>
<dbReference type="PROSITE" id="PS50110">
    <property type="entry name" value="RESPONSE_REGULATORY"/>
    <property type="match status" value="1"/>
</dbReference>
<dbReference type="AlphaFoldDB" id="A0A9X4QXW9"/>
<evidence type="ECO:0000256" key="2">
    <source>
        <dbReference type="ARBA" id="ARBA00023015"/>
    </source>
</evidence>
<dbReference type="InterPro" id="IPR039420">
    <property type="entry name" value="WalR-like"/>
</dbReference>
<dbReference type="Proteomes" id="UP001153404">
    <property type="component" value="Unassembled WGS sequence"/>
</dbReference>
<dbReference type="Gene3D" id="3.40.50.2300">
    <property type="match status" value="1"/>
</dbReference>
<gene>
    <name evidence="8" type="ORF">OMP40_35500</name>
</gene>
<proteinExistence type="predicted"/>
<sequence>MLAEDEMLVRLGLKNAVDWRRFDMEVVADVPNGADAWQAYEKLQPEVVVTDLKMPVMGGIELLSKIRGVNPKTRLLILTCLEEFELAKQAMSLGVSGYIVKHSMTPEEMEAMLARIKDELASAFPEASRRAIASGADLAVMKETLLKDYLFASKYDEEAFGRKAVELELNLSPRNVTVCTMEIASFGTLREKFGDDNGQLVRLSLMNVLHEVINVHGRCEAFQDTDTRYVLLFSHPEAIGERDAGETLNRMTGQIRRAMLTYFNVPITFGISGRQNGYRHLKRLYRESLQALERSFAEGTGRDYFAGAGGGTSLPAIARERLLRLADAWEPASPQLRSDMAGKIDAFVARGDYRTRGDTLHTFMQWLHAPVLTLRLAGEEMTSLCSAYAQRLVDAGTLDEMIDLLEAYARESVGALAAQKRTSGPITRALRYIESRYAQDLSLQQVADTVSMNANYFSTLFKKRDEPKLRGLSAALPRGTGERAVFAYESKSLRDRGTGRIRQHEPF</sequence>
<dbReference type="Pfam" id="PF00072">
    <property type="entry name" value="Response_reg"/>
    <property type="match status" value="1"/>
</dbReference>
<keyword evidence="1 5" id="KW-0597">Phosphoprotein</keyword>
<dbReference type="RefSeq" id="WP_277539709.1">
    <property type="nucleotide sequence ID" value="NZ_JAPDIA010000009.1"/>
</dbReference>
<comment type="caution">
    <text evidence="8">The sequence shown here is derived from an EMBL/GenBank/DDBJ whole genome shotgun (WGS) entry which is preliminary data.</text>
</comment>
<accession>A0A9X4QXW9</accession>
<name>A0A9X4QXW9_9BACL</name>
<feature type="domain" description="Response regulatory" evidence="7">
    <location>
        <begin position="1"/>
        <end position="116"/>
    </location>
</feature>
<dbReference type="InterPro" id="IPR041522">
    <property type="entry name" value="CdaR_GGDEF"/>
</dbReference>
<dbReference type="PANTHER" id="PTHR43214">
    <property type="entry name" value="TWO-COMPONENT RESPONSE REGULATOR"/>
    <property type="match status" value="1"/>
</dbReference>
<feature type="modified residue" description="4-aspartylphosphate" evidence="5">
    <location>
        <position position="51"/>
    </location>
</feature>
<keyword evidence="2" id="KW-0805">Transcription regulation</keyword>
<dbReference type="InterPro" id="IPR018060">
    <property type="entry name" value="HTH_AraC"/>
</dbReference>
<feature type="domain" description="HTH araC/xylS-type" evidence="6">
    <location>
        <begin position="427"/>
        <end position="463"/>
    </location>
</feature>
<dbReference type="GO" id="GO:0043565">
    <property type="term" value="F:sequence-specific DNA binding"/>
    <property type="evidence" value="ECO:0007669"/>
    <property type="project" value="InterPro"/>
</dbReference>
<evidence type="ECO:0000256" key="5">
    <source>
        <dbReference type="PROSITE-ProRule" id="PRU00169"/>
    </source>
</evidence>